<keyword evidence="5" id="KW-1185">Reference proteome</keyword>
<comment type="similarity">
    <text evidence="1">Belongs to the IMPACT family.</text>
</comment>
<evidence type="ECO:0000313" key="4">
    <source>
        <dbReference type="EMBL" id="TYO92748.1"/>
    </source>
</evidence>
<dbReference type="InterPro" id="IPR023582">
    <property type="entry name" value="Impact"/>
</dbReference>
<dbReference type="InterPro" id="IPR036956">
    <property type="entry name" value="Impact_N_sf"/>
</dbReference>
<dbReference type="SUPFAM" id="SSF54980">
    <property type="entry name" value="EF-G C-terminal domain-like"/>
    <property type="match status" value="1"/>
</dbReference>
<feature type="domain" description="UPF0029" evidence="3">
    <location>
        <begin position="180"/>
        <end position="235"/>
    </location>
</feature>
<sequence length="246" mass="27224">MGQSCYDGFRKAGKAFRNSMGNSSVVKGEVGYSPVKLPNLTHMKNSYQTINKPVVVETIIKKSRFITSASPVKDAEEAGRFLSTIRERHSQANHNVFAYVIDERIQRYSDDGEPGGTAGKPVLDLIKQKSLTRIIIVVTRYFGGIMLGAGGLVRAYREAALKGIETAGVVTRQLYRELCITIDYNWLGIVKKELEKTNTKQMEMTYGQEVMIKVYLEPGNINSVAKQILEVTGGQAVLAEGGFCYL</sequence>
<dbReference type="InterPro" id="IPR020569">
    <property type="entry name" value="UPF0029_Impact_CS"/>
</dbReference>
<dbReference type="EMBL" id="VNHM01000024">
    <property type="protein sequence ID" value="TYO92748.1"/>
    <property type="molecule type" value="Genomic_DNA"/>
</dbReference>
<dbReference type="Pfam" id="PF01205">
    <property type="entry name" value="Impact_N"/>
    <property type="match status" value="1"/>
</dbReference>
<dbReference type="SUPFAM" id="SSF54211">
    <property type="entry name" value="Ribosomal protein S5 domain 2-like"/>
    <property type="match status" value="1"/>
</dbReference>
<dbReference type="PANTHER" id="PTHR16301">
    <property type="entry name" value="IMPACT-RELATED"/>
    <property type="match status" value="1"/>
</dbReference>
<organism evidence="4 5">
    <name type="scientific">Desulfallas thermosapovorans DSM 6562</name>
    <dbReference type="NCBI Taxonomy" id="1121431"/>
    <lineage>
        <taxon>Bacteria</taxon>
        <taxon>Bacillati</taxon>
        <taxon>Bacillota</taxon>
        <taxon>Clostridia</taxon>
        <taxon>Eubacteriales</taxon>
        <taxon>Desulfallaceae</taxon>
        <taxon>Desulfallas</taxon>
    </lineage>
</organism>
<evidence type="ECO:0000259" key="2">
    <source>
        <dbReference type="Pfam" id="PF01205"/>
    </source>
</evidence>
<dbReference type="Gene3D" id="3.30.70.240">
    <property type="match status" value="1"/>
</dbReference>
<dbReference type="Proteomes" id="UP000323166">
    <property type="component" value="Unassembled WGS sequence"/>
</dbReference>
<dbReference type="Pfam" id="PF09186">
    <property type="entry name" value="DUF1949"/>
    <property type="match status" value="1"/>
</dbReference>
<evidence type="ECO:0000259" key="3">
    <source>
        <dbReference type="Pfam" id="PF09186"/>
    </source>
</evidence>
<evidence type="ECO:0000256" key="1">
    <source>
        <dbReference type="ARBA" id="ARBA00007665"/>
    </source>
</evidence>
<dbReference type="AlphaFoldDB" id="A0A5S4ZN78"/>
<dbReference type="InterPro" id="IPR015269">
    <property type="entry name" value="UPF0029_Impact_C"/>
</dbReference>
<comment type="caution">
    <text evidence="4">The sequence shown here is derived from an EMBL/GenBank/DDBJ whole genome shotgun (WGS) entry which is preliminary data.</text>
</comment>
<proteinExistence type="inferred from homology"/>
<accession>A0A5S4ZN78</accession>
<dbReference type="Gene3D" id="3.30.230.30">
    <property type="entry name" value="Impact, N-terminal domain"/>
    <property type="match status" value="1"/>
</dbReference>
<name>A0A5S4ZN78_9FIRM</name>
<evidence type="ECO:0000313" key="5">
    <source>
        <dbReference type="Proteomes" id="UP000323166"/>
    </source>
</evidence>
<dbReference type="InterPro" id="IPR015796">
    <property type="entry name" value="Impact_YigZ-like"/>
</dbReference>
<dbReference type="NCBIfam" id="TIGR00257">
    <property type="entry name" value="IMPACT_YIGZ"/>
    <property type="match status" value="1"/>
</dbReference>
<dbReference type="GO" id="GO:0006446">
    <property type="term" value="P:regulation of translational initiation"/>
    <property type="evidence" value="ECO:0007669"/>
    <property type="project" value="TreeGrafter"/>
</dbReference>
<dbReference type="PANTHER" id="PTHR16301:SF20">
    <property type="entry name" value="IMPACT FAMILY MEMBER YIGZ"/>
    <property type="match status" value="1"/>
</dbReference>
<dbReference type="InterPro" id="IPR020568">
    <property type="entry name" value="Ribosomal_Su5_D2-typ_SF"/>
</dbReference>
<reference evidence="4 5" key="1">
    <citation type="submission" date="2019-07" db="EMBL/GenBank/DDBJ databases">
        <title>Genomic Encyclopedia of Type Strains, Phase I: the one thousand microbial genomes (KMG-I) project.</title>
        <authorList>
            <person name="Kyrpides N."/>
        </authorList>
    </citation>
    <scope>NUCLEOTIDE SEQUENCE [LARGE SCALE GENOMIC DNA]</scope>
    <source>
        <strain evidence="4 5">DSM 6562</strain>
    </source>
</reference>
<gene>
    <name evidence="4" type="ORF">LX24_02843</name>
</gene>
<feature type="domain" description="Impact N-terminal" evidence="2">
    <location>
        <begin position="61"/>
        <end position="161"/>
    </location>
</feature>
<dbReference type="PROSITE" id="PS00910">
    <property type="entry name" value="UPF0029"/>
    <property type="match status" value="1"/>
</dbReference>
<protein>
    <submittedName>
        <fullName evidence="4">Putative YigZ family protein</fullName>
    </submittedName>
</protein>
<dbReference type="InterPro" id="IPR001498">
    <property type="entry name" value="Impact_N"/>
</dbReference>
<dbReference type="InterPro" id="IPR035647">
    <property type="entry name" value="EFG_III/V"/>
</dbReference>
<dbReference type="GO" id="GO:0005737">
    <property type="term" value="C:cytoplasm"/>
    <property type="evidence" value="ECO:0007669"/>
    <property type="project" value="TreeGrafter"/>
</dbReference>